<sequence length="206" mass="20355">MKVLQLLLVVTALFGIGLAVPVPDPQFLQLGQQQPFFQRPNRPRPFLRPGGILSGLLANGQQQPQPAVPATPAVEAVPHKTPEAVVPAPVTPVASPTGEVAAVPDASAAPKNPGSLFTPGGSTESNNDINKLLGMLNGGKFGSATAGGAGNGAVQDGAAIGQGTGIANVGPGGFGIGLGIGGAIATPLGNLAFGQGDSKDTQIPQI</sequence>
<feature type="signal peptide" evidence="2">
    <location>
        <begin position="1"/>
        <end position="19"/>
    </location>
</feature>
<dbReference type="AlphaFoldDB" id="E9GRZ2"/>
<keyword evidence="2" id="KW-0732">Signal</keyword>
<dbReference type="KEGG" id="dpx:DAPPUDRAFT_105843"/>
<dbReference type="OrthoDB" id="6381942at2759"/>
<dbReference type="Proteomes" id="UP000000305">
    <property type="component" value="Unassembled WGS sequence"/>
</dbReference>
<organism evidence="3 4">
    <name type="scientific">Daphnia pulex</name>
    <name type="common">Water flea</name>
    <dbReference type="NCBI Taxonomy" id="6669"/>
    <lineage>
        <taxon>Eukaryota</taxon>
        <taxon>Metazoa</taxon>
        <taxon>Ecdysozoa</taxon>
        <taxon>Arthropoda</taxon>
        <taxon>Crustacea</taxon>
        <taxon>Branchiopoda</taxon>
        <taxon>Diplostraca</taxon>
        <taxon>Cladocera</taxon>
        <taxon>Anomopoda</taxon>
        <taxon>Daphniidae</taxon>
        <taxon>Daphnia</taxon>
    </lineage>
</organism>
<accession>E9GRZ2</accession>
<dbReference type="InParanoid" id="E9GRZ2"/>
<keyword evidence="4" id="KW-1185">Reference proteome</keyword>
<feature type="chain" id="PRO_5003241424" evidence="2">
    <location>
        <begin position="20"/>
        <end position="206"/>
    </location>
</feature>
<dbReference type="HOGENOM" id="CLU_1333139_0_0_1"/>
<gene>
    <name evidence="3" type="ORF">DAPPUDRAFT_105843</name>
</gene>
<name>E9GRZ2_DAPPU</name>
<evidence type="ECO:0000313" key="4">
    <source>
        <dbReference type="Proteomes" id="UP000000305"/>
    </source>
</evidence>
<evidence type="ECO:0000313" key="3">
    <source>
        <dbReference type="EMBL" id="EFX77755.1"/>
    </source>
</evidence>
<evidence type="ECO:0000256" key="2">
    <source>
        <dbReference type="SAM" id="SignalP"/>
    </source>
</evidence>
<dbReference type="EMBL" id="GL732561">
    <property type="protein sequence ID" value="EFX77755.1"/>
    <property type="molecule type" value="Genomic_DNA"/>
</dbReference>
<proteinExistence type="predicted"/>
<protein>
    <submittedName>
        <fullName evidence="3">Uncharacterized protein</fullName>
    </submittedName>
</protein>
<reference evidence="3 4" key="1">
    <citation type="journal article" date="2011" name="Science">
        <title>The ecoresponsive genome of Daphnia pulex.</title>
        <authorList>
            <person name="Colbourne J.K."/>
            <person name="Pfrender M.E."/>
            <person name="Gilbert D."/>
            <person name="Thomas W.K."/>
            <person name="Tucker A."/>
            <person name="Oakley T.H."/>
            <person name="Tokishita S."/>
            <person name="Aerts A."/>
            <person name="Arnold G.J."/>
            <person name="Basu M.K."/>
            <person name="Bauer D.J."/>
            <person name="Caceres C.E."/>
            <person name="Carmel L."/>
            <person name="Casola C."/>
            <person name="Choi J.H."/>
            <person name="Detter J.C."/>
            <person name="Dong Q."/>
            <person name="Dusheyko S."/>
            <person name="Eads B.D."/>
            <person name="Frohlich T."/>
            <person name="Geiler-Samerotte K.A."/>
            <person name="Gerlach D."/>
            <person name="Hatcher P."/>
            <person name="Jogdeo S."/>
            <person name="Krijgsveld J."/>
            <person name="Kriventseva E.V."/>
            <person name="Kultz D."/>
            <person name="Laforsch C."/>
            <person name="Lindquist E."/>
            <person name="Lopez J."/>
            <person name="Manak J.R."/>
            <person name="Muller J."/>
            <person name="Pangilinan J."/>
            <person name="Patwardhan R.P."/>
            <person name="Pitluck S."/>
            <person name="Pritham E.J."/>
            <person name="Rechtsteiner A."/>
            <person name="Rho M."/>
            <person name="Rogozin I.B."/>
            <person name="Sakarya O."/>
            <person name="Salamov A."/>
            <person name="Schaack S."/>
            <person name="Shapiro H."/>
            <person name="Shiga Y."/>
            <person name="Skalitzky C."/>
            <person name="Smith Z."/>
            <person name="Souvorov A."/>
            <person name="Sung W."/>
            <person name="Tang Z."/>
            <person name="Tsuchiya D."/>
            <person name="Tu H."/>
            <person name="Vos H."/>
            <person name="Wang M."/>
            <person name="Wolf Y.I."/>
            <person name="Yamagata H."/>
            <person name="Yamada T."/>
            <person name="Ye Y."/>
            <person name="Shaw J.R."/>
            <person name="Andrews J."/>
            <person name="Crease T.J."/>
            <person name="Tang H."/>
            <person name="Lucas S.M."/>
            <person name="Robertson H.M."/>
            <person name="Bork P."/>
            <person name="Koonin E.V."/>
            <person name="Zdobnov E.M."/>
            <person name="Grigoriev I.V."/>
            <person name="Lynch M."/>
            <person name="Boore J.L."/>
        </authorList>
    </citation>
    <scope>NUCLEOTIDE SEQUENCE [LARGE SCALE GENOMIC DNA]</scope>
</reference>
<feature type="region of interest" description="Disordered" evidence="1">
    <location>
        <begin position="104"/>
        <end position="123"/>
    </location>
</feature>
<evidence type="ECO:0000256" key="1">
    <source>
        <dbReference type="SAM" id="MobiDB-lite"/>
    </source>
</evidence>